<keyword evidence="10" id="KW-0539">Nucleus</keyword>
<feature type="domain" description="C2H2-type" evidence="14">
    <location>
        <begin position="529"/>
        <end position="556"/>
    </location>
</feature>
<dbReference type="PANTHER" id="PTHR24393">
    <property type="entry name" value="ZINC FINGER PROTEIN"/>
    <property type="match status" value="1"/>
</dbReference>
<feature type="binding site" evidence="12">
    <location>
        <position position="70"/>
    </location>
    <ligand>
        <name>Zn(2+)</name>
        <dbReference type="ChEBI" id="CHEBI:29105"/>
    </ligand>
</feature>
<comment type="subcellular location">
    <subcellularLocation>
        <location evidence="1">Nucleus</location>
    </subcellularLocation>
</comment>
<dbReference type="InterPro" id="IPR013087">
    <property type="entry name" value="Znf_C2H2_type"/>
</dbReference>
<keyword evidence="16" id="KW-1185">Reference proteome</keyword>
<feature type="domain" description="C2H2-type" evidence="14">
    <location>
        <begin position="497"/>
        <end position="524"/>
    </location>
</feature>
<dbReference type="InterPro" id="IPR036236">
    <property type="entry name" value="Znf_C2H2_sf"/>
</dbReference>
<dbReference type="SMART" id="SM00355">
    <property type="entry name" value="ZnF_C2H2"/>
    <property type="match status" value="7"/>
</dbReference>
<dbReference type="PROSITE" id="PS50157">
    <property type="entry name" value="ZINC_FINGER_C2H2_2"/>
    <property type="match status" value="6"/>
</dbReference>
<evidence type="ECO:0000256" key="3">
    <source>
        <dbReference type="ARBA" id="ARBA00022723"/>
    </source>
</evidence>
<dbReference type="Pfam" id="PF12874">
    <property type="entry name" value="zf-met"/>
    <property type="match status" value="1"/>
</dbReference>
<organism evidence="16 17">
    <name type="scientific">Bicyclus anynana</name>
    <name type="common">Squinting bush brown butterfly</name>
    <dbReference type="NCBI Taxonomy" id="110368"/>
    <lineage>
        <taxon>Eukaryota</taxon>
        <taxon>Metazoa</taxon>
        <taxon>Ecdysozoa</taxon>
        <taxon>Arthropoda</taxon>
        <taxon>Hexapoda</taxon>
        <taxon>Insecta</taxon>
        <taxon>Pterygota</taxon>
        <taxon>Neoptera</taxon>
        <taxon>Endopterygota</taxon>
        <taxon>Lepidoptera</taxon>
        <taxon>Glossata</taxon>
        <taxon>Ditrysia</taxon>
        <taxon>Papilionoidea</taxon>
        <taxon>Nymphalidae</taxon>
        <taxon>Satyrinae</taxon>
        <taxon>Satyrini</taxon>
        <taxon>Mycalesina</taxon>
        <taxon>Bicyclus</taxon>
    </lineage>
</organism>
<feature type="domain" description="C2H2-type" evidence="14">
    <location>
        <begin position="556"/>
        <end position="583"/>
    </location>
</feature>
<keyword evidence="6 12" id="KW-0862">Zinc</keyword>
<feature type="binding site" evidence="12">
    <location>
        <position position="73"/>
    </location>
    <ligand>
        <name>Zn(2+)</name>
        <dbReference type="ChEBI" id="CHEBI:29105"/>
    </ligand>
</feature>
<dbReference type="GeneID" id="112054332"/>
<feature type="domain" description="C2H2-type" evidence="14">
    <location>
        <begin position="304"/>
        <end position="331"/>
    </location>
</feature>
<evidence type="ECO:0000313" key="17">
    <source>
        <dbReference type="RefSeq" id="XP_052740482.1"/>
    </source>
</evidence>
<evidence type="ECO:0000256" key="10">
    <source>
        <dbReference type="ARBA" id="ARBA00023242"/>
    </source>
</evidence>
<dbReference type="PROSITE" id="PS51915">
    <property type="entry name" value="ZAD"/>
    <property type="match status" value="1"/>
</dbReference>
<evidence type="ECO:0000259" key="14">
    <source>
        <dbReference type="PROSITE" id="PS50157"/>
    </source>
</evidence>
<dbReference type="Gene3D" id="3.40.1800.20">
    <property type="match status" value="1"/>
</dbReference>
<evidence type="ECO:0000256" key="11">
    <source>
        <dbReference type="PROSITE-ProRule" id="PRU00042"/>
    </source>
</evidence>
<evidence type="ECO:0000256" key="13">
    <source>
        <dbReference type="SAM" id="MobiDB-lite"/>
    </source>
</evidence>
<dbReference type="Pfam" id="PF00096">
    <property type="entry name" value="zf-C2H2"/>
    <property type="match status" value="1"/>
</dbReference>
<protein>
    <submittedName>
        <fullName evidence="17">Zinc finger protein 394 isoform X2</fullName>
    </submittedName>
</protein>
<evidence type="ECO:0000256" key="6">
    <source>
        <dbReference type="ARBA" id="ARBA00022833"/>
    </source>
</evidence>
<feature type="region of interest" description="Disordered" evidence="13">
    <location>
        <begin position="277"/>
        <end position="303"/>
    </location>
</feature>
<evidence type="ECO:0000256" key="5">
    <source>
        <dbReference type="ARBA" id="ARBA00022771"/>
    </source>
</evidence>
<evidence type="ECO:0000256" key="7">
    <source>
        <dbReference type="ARBA" id="ARBA00023015"/>
    </source>
</evidence>
<keyword evidence="5 11" id="KW-0863">Zinc-finger</keyword>
<feature type="binding site" evidence="12">
    <location>
        <position position="23"/>
    </location>
    <ligand>
        <name>Zn(2+)</name>
        <dbReference type="ChEBI" id="CHEBI:29105"/>
    </ligand>
</feature>
<reference evidence="17" key="1">
    <citation type="submission" date="2025-08" db="UniProtKB">
        <authorList>
            <consortium name="RefSeq"/>
        </authorList>
    </citation>
    <scope>IDENTIFICATION</scope>
</reference>
<dbReference type="Pfam" id="PF07776">
    <property type="entry name" value="zf-AD"/>
    <property type="match status" value="1"/>
</dbReference>
<dbReference type="PANTHER" id="PTHR24393:SF15">
    <property type="entry name" value="IP01243P-RELATED"/>
    <property type="match status" value="1"/>
</dbReference>
<name>A0ABM3LN47_BICAN</name>
<comment type="similarity">
    <text evidence="2">Belongs to the krueppel C2H2-type zinc-finger protein family.</text>
</comment>
<keyword evidence="9" id="KW-0804">Transcription</keyword>
<evidence type="ECO:0000256" key="1">
    <source>
        <dbReference type="ARBA" id="ARBA00004123"/>
    </source>
</evidence>
<keyword evidence="8" id="KW-0238">DNA-binding</keyword>
<keyword evidence="3 12" id="KW-0479">Metal-binding</keyword>
<evidence type="ECO:0000313" key="16">
    <source>
        <dbReference type="Proteomes" id="UP001652582"/>
    </source>
</evidence>
<keyword evidence="4" id="KW-0677">Repeat</keyword>
<evidence type="ECO:0000259" key="15">
    <source>
        <dbReference type="PROSITE" id="PS51915"/>
    </source>
</evidence>
<evidence type="ECO:0000256" key="4">
    <source>
        <dbReference type="ARBA" id="ARBA00022737"/>
    </source>
</evidence>
<dbReference type="SMART" id="SM00868">
    <property type="entry name" value="zf-AD"/>
    <property type="match status" value="1"/>
</dbReference>
<dbReference type="SUPFAM" id="SSF57716">
    <property type="entry name" value="Glucocorticoid receptor-like (DNA-binding domain)"/>
    <property type="match status" value="1"/>
</dbReference>
<feature type="compositionally biased region" description="Basic and acidic residues" evidence="13">
    <location>
        <begin position="279"/>
        <end position="292"/>
    </location>
</feature>
<feature type="domain" description="C2H2-type" evidence="14">
    <location>
        <begin position="469"/>
        <end position="496"/>
    </location>
</feature>
<feature type="binding site" evidence="12">
    <location>
        <position position="26"/>
    </location>
    <ligand>
        <name>Zn(2+)</name>
        <dbReference type="ChEBI" id="CHEBI:29105"/>
    </ligand>
</feature>
<evidence type="ECO:0000256" key="12">
    <source>
        <dbReference type="PROSITE-ProRule" id="PRU01263"/>
    </source>
</evidence>
<gene>
    <name evidence="17" type="primary">LOC112054332</name>
</gene>
<feature type="domain" description="ZAD" evidence="15">
    <location>
        <begin position="21"/>
        <end position="97"/>
    </location>
</feature>
<evidence type="ECO:0000256" key="9">
    <source>
        <dbReference type="ARBA" id="ARBA00023163"/>
    </source>
</evidence>
<sequence length="588" mass="64603">MKTYKRNNVLKVAAPIEGVLGLCRLCLEEAKHGVPIFANKNDICSTISTQIMMCVGYEVTPEDCLPNVICIECNKKLNDYYEFRKKCNRTYHRLKAHLFALQARIADELNEKVEQENTHLIDNTVCPVNPLCAVSETTSQSVDQPLLSLFSQSLISSKDKLVLALDAICNLQFIHLEPGLENGLDINIINSNKLANEAVLNKGVEDNSQELITQPTDVTVCPDVTEFLTSILVEMDVLKNLPDGGPGIGSGDCRTILIETGDSELITLEVQVEEEEQNETTKKIRKTTEKVRNHGTKPQNEVRPSCSVCKRQFASQAVLARHSRVHTGERPFGCAQCGRRFAQREVLRRHELVHIGQCLSHTSCWRATRACTRGSGPSAVRSAAGASPSARCSGGTSWCTSVSVSVTRPAGAPLARAHGGAALRLCAVRPALRPARGAPAARAGAHRSVSQSHVLLARHSRVHTGERPFGCAQCGRRFAQREVLRRHELVHIDVRPFACALCPKSFTQRAALAAHARRHEAPDAPRELHRCAACPKVFLHASGLSRHAASHRGRQYLCAACPRRFSDDSSLLRHLRAKHGTPPLLPRV</sequence>
<evidence type="ECO:0000256" key="2">
    <source>
        <dbReference type="ARBA" id="ARBA00006991"/>
    </source>
</evidence>
<accession>A0ABM3LN47</accession>
<proteinExistence type="inferred from homology"/>
<evidence type="ECO:0000256" key="8">
    <source>
        <dbReference type="ARBA" id="ARBA00023125"/>
    </source>
</evidence>
<dbReference type="Proteomes" id="UP001652582">
    <property type="component" value="Chromosome 12"/>
</dbReference>
<dbReference type="PROSITE" id="PS00028">
    <property type="entry name" value="ZINC_FINGER_C2H2_1"/>
    <property type="match status" value="6"/>
</dbReference>
<feature type="domain" description="C2H2-type" evidence="14">
    <location>
        <begin position="332"/>
        <end position="357"/>
    </location>
</feature>
<dbReference type="RefSeq" id="XP_052740482.1">
    <property type="nucleotide sequence ID" value="XM_052884522.1"/>
</dbReference>
<dbReference type="Gene3D" id="3.30.160.60">
    <property type="entry name" value="Classic Zinc Finger"/>
    <property type="match status" value="5"/>
</dbReference>
<keyword evidence="7" id="KW-0805">Transcription regulation</keyword>
<dbReference type="SUPFAM" id="SSF57667">
    <property type="entry name" value="beta-beta-alpha zinc fingers"/>
    <property type="match status" value="4"/>
</dbReference>
<dbReference type="InterPro" id="IPR012934">
    <property type="entry name" value="Znf_AD"/>
</dbReference>